<evidence type="ECO:0000313" key="1">
    <source>
        <dbReference type="EMBL" id="ERF67849.1"/>
    </source>
</evidence>
<organism evidence="1 2">
    <name type="scientific">Cutibacterium granulosum TM11</name>
    <dbReference type="NCBI Taxonomy" id="1292373"/>
    <lineage>
        <taxon>Bacteria</taxon>
        <taxon>Bacillati</taxon>
        <taxon>Actinomycetota</taxon>
        <taxon>Actinomycetes</taxon>
        <taxon>Propionibacteriales</taxon>
        <taxon>Propionibacteriaceae</taxon>
        <taxon>Cutibacterium</taxon>
    </lineage>
</organism>
<sequence length="77" mass="8837">MPSRGTYMTTANPPRTRHPGHLTCCRTAQREGSFVHFLFTYARQFGHFALLALLLPEVWEVDLDAEILFPLASKEFQ</sequence>
<proteinExistence type="predicted"/>
<gene>
    <name evidence="1" type="ORF">H640_00917</name>
</gene>
<keyword evidence="2" id="KW-1185">Reference proteome</keyword>
<dbReference type="Proteomes" id="UP000053711">
    <property type="component" value="Unassembled WGS sequence"/>
</dbReference>
<evidence type="ECO:0000313" key="2">
    <source>
        <dbReference type="Proteomes" id="UP000053711"/>
    </source>
</evidence>
<name>A0ACB4UR25_9ACTN</name>
<protein>
    <submittedName>
        <fullName evidence="1">Uncharacterized protein</fullName>
    </submittedName>
</protein>
<accession>A0ACB4UR25</accession>
<dbReference type="EMBL" id="AOST01000007">
    <property type="protein sequence ID" value="ERF67849.1"/>
    <property type="molecule type" value="Genomic_DNA"/>
</dbReference>
<comment type="caution">
    <text evidence="1">The sequence shown here is derived from an EMBL/GenBank/DDBJ whole genome shotgun (WGS) entry which is preliminary data.</text>
</comment>
<reference evidence="1 2" key="1">
    <citation type="journal article" date="2013" name="BMC Genomics">
        <title>Comparative genomics reveals distinct host-interacting traits of three major human-associated propionibacteria.</title>
        <authorList>
            <person name="Mak T.N."/>
            <person name="Schmid M."/>
            <person name="Brzuszkiewicz E."/>
            <person name="Zeng G."/>
            <person name="Meyer R."/>
            <person name="Sfanos K.S."/>
            <person name="Brinkmann V."/>
            <person name="Meyer T.F."/>
            <person name="Bruggemann H."/>
        </authorList>
    </citation>
    <scope>NUCLEOTIDE SEQUENCE [LARGE SCALE GENOMIC DNA]</scope>
    <source>
        <strain evidence="1 2">TM11</strain>
    </source>
</reference>